<reference evidence="1 2" key="1">
    <citation type="journal article" date="2019" name="Mol. Ecol. Resour.">
        <title>Improving Illumina assemblies with Hi-C and long reads: an example with the North African dromedary.</title>
        <authorList>
            <person name="Elbers J.P."/>
            <person name="Rogers M.F."/>
            <person name="Perelman P.L."/>
            <person name="Proskuryakova A.A."/>
            <person name="Serdyukova N.A."/>
            <person name="Johnson W.E."/>
            <person name="Horin P."/>
            <person name="Corander J."/>
            <person name="Murphy D."/>
            <person name="Burger P.A."/>
        </authorList>
    </citation>
    <scope>NUCLEOTIDE SEQUENCE [LARGE SCALE GENOMIC DNA]</scope>
    <source>
        <strain evidence="1">Drom800</strain>
        <tissue evidence="1">Blood</tissue>
    </source>
</reference>
<gene>
    <name evidence="1" type="ORF">Cadr_000003137</name>
</gene>
<protein>
    <submittedName>
        <fullName evidence="1">Uncharacterized protein</fullName>
    </submittedName>
</protein>
<evidence type="ECO:0000313" key="1">
    <source>
        <dbReference type="EMBL" id="KAB1253160.1"/>
    </source>
</evidence>
<dbReference type="Proteomes" id="UP000299084">
    <property type="component" value="Unassembled WGS sequence"/>
</dbReference>
<dbReference type="EMBL" id="JWIN03000037">
    <property type="protein sequence ID" value="KAB1253160.1"/>
    <property type="molecule type" value="Genomic_DNA"/>
</dbReference>
<sequence length="33" mass="3684">MCHPAEKHQPAPPYFFELGEVRVRVVGCGGESR</sequence>
<organism evidence="1 2">
    <name type="scientific">Camelus dromedarius</name>
    <name type="common">Dromedary</name>
    <name type="synonym">Arabian camel</name>
    <dbReference type="NCBI Taxonomy" id="9838"/>
    <lineage>
        <taxon>Eukaryota</taxon>
        <taxon>Metazoa</taxon>
        <taxon>Chordata</taxon>
        <taxon>Craniata</taxon>
        <taxon>Vertebrata</taxon>
        <taxon>Euteleostomi</taxon>
        <taxon>Mammalia</taxon>
        <taxon>Eutheria</taxon>
        <taxon>Laurasiatheria</taxon>
        <taxon>Artiodactyla</taxon>
        <taxon>Tylopoda</taxon>
        <taxon>Camelidae</taxon>
        <taxon>Camelus</taxon>
    </lineage>
</organism>
<name>A0A5N4C2T1_CAMDR</name>
<comment type="caution">
    <text evidence="1">The sequence shown here is derived from an EMBL/GenBank/DDBJ whole genome shotgun (WGS) entry which is preliminary data.</text>
</comment>
<keyword evidence="2" id="KW-1185">Reference proteome</keyword>
<proteinExistence type="predicted"/>
<dbReference type="AlphaFoldDB" id="A0A5N4C2T1"/>
<evidence type="ECO:0000313" key="2">
    <source>
        <dbReference type="Proteomes" id="UP000299084"/>
    </source>
</evidence>
<accession>A0A5N4C2T1</accession>